<dbReference type="GO" id="GO:0004386">
    <property type="term" value="F:helicase activity"/>
    <property type="evidence" value="ECO:0007669"/>
    <property type="project" value="UniProtKB-KW"/>
</dbReference>
<keyword evidence="1" id="KW-0378">Hydrolase</keyword>
<dbReference type="SUPFAM" id="SSF52540">
    <property type="entry name" value="P-loop containing nucleoside triphosphate hydrolases"/>
    <property type="match status" value="1"/>
</dbReference>
<keyword evidence="2" id="KW-1185">Reference proteome</keyword>
<keyword evidence="1" id="KW-0547">Nucleotide-binding</keyword>
<name>A0ABS2QG75_9BACI</name>
<proteinExistence type="predicted"/>
<accession>A0ABS2QG75</accession>
<organism evidence="1 2">
    <name type="scientific">Peribacillus deserti</name>
    <dbReference type="NCBI Taxonomy" id="673318"/>
    <lineage>
        <taxon>Bacteria</taxon>
        <taxon>Bacillati</taxon>
        <taxon>Bacillota</taxon>
        <taxon>Bacilli</taxon>
        <taxon>Bacillales</taxon>
        <taxon>Bacillaceae</taxon>
        <taxon>Peribacillus</taxon>
    </lineage>
</organism>
<keyword evidence="1" id="KW-0067">ATP-binding</keyword>
<protein>
    <submittedName>
        <fullName evidence="1">Superfamily II DNA or RNA helicase</fullName>
    </submittedName>
</protein>
<comment type="caution">
    <text evidence="1">The sequence shown here is derived from an EMBL/GenBank/DDBJ whole genome shotgun (WGS) entry which is preliminary data.</text>
</comment>
<sequence>MPTGKYVGEGFDHARLDCLFLVMPLSWKGTLQQYVGRLHRLHDHKMKVKVYDYIDDKEPILKAMYEKRKKEYKSMGYQLLDQQTTAEPKSEQIKLF</sequence>
<dbReference type="Gene3D" id="3.40.50.300">
    <property type="entry name" value="P-loop containing nucleotide triphosphate hydrolases"/>
    <property type="match status" value="1"/>
</dbReference>
<evidence type="ECO:0000313" key="1">
    <source>
        <dbReference type="EMBL" id="MBM7691301.1"/>
    </source>
</evidence>
<reference evidence="1 2" key="1">
    <citation type="submission" date="2021-01" db="EMBL/GenBank/DDBJ databases">
        <title>Genomic Encyclopedia of Type Strains, Phase IV (KMG-IV): sequencing the most valuable type-strain genomes for metagenomic binning, comparative biology and taxonomic classification.</title>
        <authorList>
            <person name="Goeker M."/>
        </authorList>
    </citation>
    <scope>NUCLEOTIDE SEQUENCE [LARGE SCALE GENOMIC DNA]</scope>
    <source>
        <strain evidence="1 2">DSM 105482</strain>
    </source>
</reference>
<dbReference type="RefSeq" id="WP_338047167.1">
    <property type="nucleotide sequence ID" value="NZ_JAFBFI010000002.1"/>
</dbReference>
<evidence type="ECO:0000313" key="2">
    <source>
        <dbReference type="Proteomes" id="UP000823486"/>
    </source>
</evidence>
<dbReference type="EMBL" id="JAFBFI010000002">
    <property type="protein sequence ID" value="MBM7691301.1"/>
    <property type="molecule type" value="Genomic_DNA"/>
</dbReference>
<dbReference type="Proteomes" id="UP000823486">
    <property type="component" value="Unassembled WGS sequence"/>
</dbReference>
<dbReference type="InterPro" id="IPR027417">
    <property type="entry name" value="P-loop_NTPase"/>
</dbReference>
<dbReference type="CDD" id="cd18785">
    <property type="entry name" value="SF2_C"/>
    <property type="match status" value="1"/>
</dbReference>
<keyword evidence="1" id="KW-0347">Helicase</keyword>
<gene>
    <name evidence="1" type="ORF">JOC77_000706</name>
</gene>